<keyword evidence="21" id="KW-1185">Reference proteome</keyword>
<dbReference type="InterPro" id="IPR033130">
    <property type="entry name" value="RNase_T2_His_AS_2"/>
</dbReference>
<evidence type="ECO:0000256" key="5">
    <source>
        <dbReference type="ARBA" id="ARBA00022490"/>
    </source>
</evidence>
<sequence>MFKLMLYLSFLSFSFSSPSSSSDSSQLVLNNLDYSTHSTCPSNPPTSCHLPPNNNQLDTCCTDSPGGQILLTQFWDFHPATGPADSWTIHGLWPDKCDGTYEASCDSERLYSNITDILKKGGGNEALEIMNEFWKDQRGNDEQFWQHEWNKHGTCISTLQPKCFGPNYVPQSEVVAFFNRTVNLFTGLPTYEWLKESGIIPSVSQTYTLKQLQDVANKHFGQDAIWNCRGHSLNEVWWHHNTVGTTIDGKFVPAKPVGPLSTCPQSGIQYIPKTGGGGGGGEHRPHRPHNPTPKPTNKHFINVIHSSDERKGCLIGTGAWYTHGTCARYTIKSFGDLIEISTRKGNCGFNDKGNFECGHSGIHTKGFSLNSTFILHEGQQIFFAGEIPNGRTQIKIKKSVSKESVQLELGPVY</sequence>
<dbReference type="PROSITE" id="PS00530">
    <property type="entry name" value="RNASE_T2_1"/>
    <property type="match status" value="1"/>
</dbReference>
<dbReference type="Proteomes" id="UP000886653">
    <property type="component" value="Unassembled WGS sequence"/>
</dbReference>
<dbReference type="CDD" id="cd01061">
    <property type="entry name" value="RNase_T2_euk"/>
    <property type="match status" value="1"/>
</dbReference>
<keyword evidence="10" id="KW-1015">Disulfide bond</keyword>
<gene>
    <name evidence="20" type="ORF">CROQUDRAFT_724007</name>
</gene>
<keyword evidence="6" id="KW-0926">Vacuole</keyword>
<dbReference type="GO" id="GO:0003723">
    <property type="term" value="F:RNA binding"/>
    <property type="evidence" value="ECO:0007669"/>
    <property type="project" value="InterPro"/>
</dbReference>
<dbReference type="InterPro" id="IPR036430">
    <property type="entry name" value="RNase_T2-like_sf"/>
</dbReference>
<dbReference type="Pfam" id="PF00445">
    <property type="entry name" value="Ribonuclease_T2"/>
    <property type="match status" value="1"/>
</dbReference>
<dbReference type="PANTHER" id="PTHR11240">
    <property type="entry name" value="RIBONUCLEASE T2"/>
    <property type="match status" value="1"/>
</dbReference>
<name>A0A9P6ND03_9BASI</name>
<dbReference type="SUPFAM" id="SSF55895">
    <property type="entry name" value="Ribonuclease Rh-like"/>
    <property type="match status" value="1"/>
</dbReference>
<comment type="similarity">
    <text evidence="3 16">Belongs to the RNase T2 family.</text>
</comment>
<evidence type="ECO:0000256" key="17">
    <source>
        <dbReference type="SAM" id="MobiDB-lite"/>
    </source>
</evidence>
<feature type="active site" evidence="15">
    <location>
        <position position="90"/>
    </location>
</feature>
<comment type="subcellular location">
    <subcellularLocation>
        <location evidence="2">Cytoplasm</location>
    </subcellularLocation>
    <subcellularLocation>
        <location evidence="1">Vacuole lumen</location>
    </subcellularLocation>
</comment>
<keyword evidence="11" id="KW-0325">Glycoprotein</keyword>
<proteinExistence type="inferred from homology"/>
<evidence type="ECO:0000259" key="19">
    <source>
        <dbReference type="Pfam" id="PF25488"/>
    </source>
</evidence>
<keyword evidence="7" id="KW-0540">Nuclease</keyword>
<evidence type="ECO:0000256" key="16">
    <source>
        <dbReference type="RuleBase" id="RU004328"/>
    </source>
</evidence>
<dbReference type="PANTHER" id="PTHR11240:SF22">
    <property type="entry name" value="RIBONUCLEASE T2"/>
    <property type="match status" value="1"/>
</dbReference>
<feature type="domain" description="RNase T2-like C-terminal" evidence="19">
    <location>
        <begin position="296"/>
        <end position="409"/>
    </location>
</feature>
<feature type="active site" evidence="15">
    <location>
        <position position="148"/>
    </location>
</feature>
<evidence type="ECO:0000256" key="12">
    <source>
        <dbReference type="ARBA" id="ARBA00023239"/>
    </source>
</evidence>
<evidence type="ECO:0000256" key="11">
    <source>
        <dbReference type="ARBA" id="ARBA00023180"/>
    </source>
</evidence>
<evidence type="ECO:0000313" key="21">
    <source>
        <dbReference type="Proteomes" id="UP000886653"/>
    </source>
</evidence>
<dbReference type="InterPro" id="IPR033697">
    <property type="entry name" value="Ribonuclease_T2_eukaryotic"/>
</dbReference>
<dbReference type="InterPro" id="IPR018188">
    <property type="entry name" value="RNase_T2_His_AS_1"/>
</dbReference>
<keyword evidence="8 18" id="KW-0732">Signal</keyword>
<dbReference type="FunFam" id="3.90.730.10:FF:000004">
    <property type="entry name" value="Ribonuclease T2-like"/>
    <property type="match status" value="1"/>
</dbReference>
<feature type="region of interest" description="Disordered" evidence="17">
    <location>
        <begin position="275"/>
        <end position="296"/>
    </location>
</feature>
<keyword evidence="5" id="KW-0963">Cytoplasm</keyword>
<feature type="signal peptide" evidence="18">
    <location>
        <begin position="1"/>
        <end position="21"/>
    </location>
</feature>
<evidence type="ECO:0000256" key="4">
    <source>
        <dbReference type="ARBA" id="ARBA00012571"/>
    </source>
</evidence>
<evidence type="ECO:0000256" key="2">
    <source>
        <dbReference type="ARBA" id="ARBA00004496"/>
    </source>
</evidence>
<dbReference type="GO" id="GO:0006401">
    <property type="term" value="P:RNA catabolic process"/>
    <property type="evidence" value="ECO:0007669"/>
    <property type="project" value="TreeGrafter"/>
</dbReference>
<dbReference type="EMBL" id="MU167295">
    <property type="protein sequence ID" value="KAG0144446.1"/>
    <property type="molecule type" value="Genomic_DNA"/>
</dbReference>
<keyword evidence="9" id="KW-0378">Hydrolase</keyword>
<evidence type="ECO:0000256" key="9">
    <source>
        <dbReference type="ARBA" id="ARBA00022801"/>
    </source>
</evidence>
<keyword evidence="12" id="KW-0456">Lyase</keyword>
<evidence type="ECO:0000256" key="7">
    <source>
        <dbReference type="ARBA" id="ARBA00022722"/>
    </source>
</evidence>
<evidence type="ECO:0000256" key="15">
    <source>
        <dbReference type="PIRSR" id="PIRSR633697-1"/>
    </source>
</evidence>
<evidence type="ECO:0000256" key="1">
    <source>
        <dbReference type="ARBA" id="ARBA00004410"/>
    </source>
</evidence>
<dbReference type="GO" id="GO:0033897">
    <property type="term" value="F:ribonuclease T2 activity"/>
    <property type="evidence" value="ECO:0007669"/>
    <property type="project" value="UniProtKB-EC"/>
</dbReference>
<reference evidence="20" key="1">
    <citation type="submission" date="2013-11" db="EMBL/GenBank/DDBJ databases">
        <title>Genome sequence of the fusiform rust pathogen reveals effectors for host alternation and coevolution with pine.</title>
        <authorList>
            <consortium name="DOE Joint Genome Institute"/>
            <person name="Smith K."/>
            <person name="Pendleton A."/>
            <person name="Kubisiak T."/>
            <person name="Anderson C."/>
            <person name="Salamov A."/>
            <person name="Aerts A."/>
            <person name="Riley R."/>
            <person name="Clum A."/>
            <person name="Lindquist E."/>
            <person name="Ence D."/>
            <person name="Campbell M."/>
            <person name="Kronenberg Z."/>
            <person name="Feau N."/>
            <person name="Dhillon B."/>
            <person name="Hamelin R."/>
            <person name="Burleigh J."/>
            <person name="Smith J."/>
            <person name="Yandell M."/>
            <person name="Nelson C."/>
            <person name="Grigoriev I."/>
            <person name="Davis J."/>
        </authorList>
    </citation>
    <scope>NUCLEOTIDE SEQUENCE</scope>
    <source>
        <strain evidence="20">G11</strain>
    </source>
</reference>
<dbReference type="OrthoDB" id="435754at2759"/>
<comment type="function">
    <text evidence="13">Rnase which modulates cell survival under stress conditions. Released from the vacuole to the cytoplasm during stress to promote tRNA and rRNA cleavage and to activate separately a downstream pathway that promotes cell death. Involved in cell size, vacuolar morphology and growth at high temperatures and high salt concentration.</text>
</comment>
<dbReference type="GO" id="GO:0005775">
    <property type="term" value="C:vacuolar lumen"/>
    <property type="evidence" value="ECO:0007669"/>
    <property type="project" value="UniProtKB-SubCell"/>
</dbReference>
<protein>
    <recommendedName>
        <fullName evidence="14">Ribonuclease T2-like</fullName>
        <ecNumber evidence="4">4.6.1.19</ecNumber>
    </recommendedName>
</protein>
<dbReference type="PROSITE" id="PS00531">
    <property type="entry name" value="RNASE_T2_2"/>
    <property type="match status" value="1"/>
</dbReference>
<feature type="active site" evidence="15">
    <location>
        <position position="152"/>
    </location>
</feature>
<organism evidence="20 21">
    <name type="scientific">Cronartium quercuum f. sp. fusiforme G11</name>
    <dbReference type="NCBI Taxonomy" id="708437"/>
    <lineage>
        <taxon>Eukaryota</taxon>
        <taxon>Fungi</taxon>
        <taxon>Dikarya</taxon>
        <taxon>Basidiomycota</taxon>
        <taxon>Pucciniomycotina</taxon>
        <taxon>Pucciniomycetes</taxon>
        <taxon>Pucciniales</taxon>
        <taxon>Coleosporiaceae</taxon>
        <taxon>Cronartium</taxon>
    </lineage>
</organism>
<evidence type="ECO:0000256" key="10">
    <source>
        <dbReference type="ARBA" id="ARBA00023157"/>
    </source>
</evidence>
<accession>A0A9P6ND03</accession>
<feature type="chain" id="PRO_5040388742" description="Ribonuclease T2-like" evidence="18">
    <location>
        <begin position="22"/>
        <end position="413"/>
    </location>
</feature>
<evidence type="ECO:0000313" key="20">
    <source>
        <dbReference type="EMBL" id="KAG0144446.1"/>
    </source>
</evidence>
<dbReference type="AlphaFoldDB" id="A0A9P6ND03"/>
<evidence type="ECO:0000256" key="18">
    <source>
        <dbReference type="SAM" id="SignalP"/>
    </source>
</evidence>
<dbReference type="EC" id="4.6.1.19" evidence="4"/>
<evidence type="ECO:0000256" key="14">
    <source>
        <dbReference type="ARBA" id="ARBA00071169"/>
    </source>
</evidence>
<dbReference type="Gene3D" id="3.90.730.10">
    <property type="entry name" value="Ribonuclease T2-like"/>
    <property type="match status" value="1"/>
</dbReference>
<dbReference type="Pfam" id="PF25488">
    <property type="entry name" value="RNaseT2L_C"/>
    <property type="match status" value="1"/>
</dbReference>
<evidence type="ECO:0000256" key="6">
    <source>
        <dbReference type="ARBA" id="ARBA00022554"/>
    </source>
</evidence>
<evidence type="ECO:0000256" key="3">
    <source>
        <dbReference type="ARBA" id="ARBA00007469"/>
    </source>
</evidence>
<dbReference type="InterPro" id="IPR057328">
    <property type="entry name" value="RNaseT2L_C"/>
</dbReference>
<evidence type="ECO:0000256" key="13">
    <source>
        <dbReference type="ARBA" id="ARBA00025494"/>
    </source>
</evidence>
<evidence type="ECO:0000256" key="8">
    <source>
        <dbReference type="ARBA" id="ARBA00022729"/>
    </source>
</evidence>
<dbReference type="GO" id="GO:0005576">
    <property type="term" value="C:extracellular region"/>
    <property type="evidence" value="ECO:0007669"/>
    <property type="project" value="TreeGrafter"/>
</dbReference>
<comment type="caution">
    <text evidence="20">The sequence shown here is derived from an EMBL/GenBank/DDBJ whole genome shotgun (WGS) entry which is preliminary data.</text>
</comment>
<dbReference type="GO" id="GO:0016787">
    <property type="term" value="F:hydrolase activity"/>
    <property type="evidence" value="ECO:0007669"/>
    <property type="project" value="UniProtKB-KW"/>
</dbReference>
<dbReference type="InterPro" id="IPR001568">
    <property type="entry name" value="RNase_T2-like"/>
</dbReference>